<evidence type="ECO:0000256" key="1">
    <source>
        <dbReference type="SAM" id="MobiDB-lite"/>
    </source>
</evidence>
<keyword evidence="3" id="KW-1185">Reference proteome</keyword>
<dbReference type="RefSeq" id="WP_114623704.1">
    <property type="nucleotide sequence ID" value="NZ_QQNA01000080.1"/>
</dbReference>
<dbReference type="OrthoDB" id="3194899at2"/>
<feature type="compositionally biased region" description="Low complexity" evidence="1">
    <location>
        <begin position="232"/>
        <end position="243"/>
    </location>
</feature>
<feature type="compositionally biased region" description="Basic residues" evidence="1">
    <location>
        <begin position="248"/>
        <end position="258"/>
    </location>
</feature>
<name>A0A370BCN4_9ACTN</name>
<gene>
    <name evidence="2" type="ORF">DVH02_11615</name>
</gene>
<accession>A0A370BCN4</accession>
<evidence type="ECO:0000313" key="3">
    <source>
        <dbReference type="Proteomes" id="UP000253741"/>
    </source>
</evidence>
<dbReference type="AlphaFoldDB" id="A0A370BCN4"/>
<sequence length="258" mass="28737">MDLDALEREGGRSAGPFTVRHGGRTYTLADPCDLHWRTIARLGADVDHDTRVLLGDQADMFRCTPMPAWKMTRMVAAWREHHGLGNPDRLLSLLDRYSEAIDADLADRGWDLAQLWARRRWRFILNIVEHLPSASHTLTAMADDDELAAQIPEPEPGPPPLAGWSPEIATLTLIADRLGEVVTAIHNTTAKKPGKPPPPLPRPQTAHDRLARRRRRASHQLIKDRLLEASTRGRPTMAAAPAADARHAAHRTHTNTRG</sequence>
<dbReference type="Proteomes" id="UP000253741">
    <property type="component" value="Unassembled WGS sequence"/>
</dbReference>
<comment type="caution">
    <text evidence="2">The sequence shown here is derived from an EMBL/GenBank/DDBJ whole genome shotgun (WGS) entry which is preliminary data.</text>
</comment>
<dbReference type="EMBL" id="QQNA01000080">
    <property type="protein sequence ID" value="RDG37964.1"/>
    <property type="molecule type" value="Genomic_DNA"/>
</dbReference>
<proteinExistence type="predicted"/>
<organism evidence="2 3">
    <name type="scientific">Streptomyces corynorhini</name>
    <dbReference type="NCBI Taxonomy" id="2282652"/>
    <lineage>
        <taxon>Bacteria</taxon>
        <taxon>Bacillati</taxon>
        <taxon>Actinomycetota</taxon>
        <taxon>Actinomycetes</taxon>
        <taxon>Kitasatosporales</taxon>
        <taxon>Streptomycetaceae</taxon>
        <taxon>Streptomyces</taxon>
    </lineage>
</organism>
<feature type="region of interest" description="Disordered" evidence="1">
    <location>
        <begin position="188"/>
        <end position="258"/>
    </location>
</feature>
<reference evidence="2 3" key="1">
    <citation type="submission" date="2018-07" db="EMBL/GenBank/DDBJ databases">
        <title>Streptomyces species from bats.</title>
        <authorList>
            <person name="Dunlap C."/>
        </authorList>
    </citation>
    <scope>NUCLEOTIDE SEQUENCE [LARGE SCALE GENOMIC DNA]</scope>
    <source>
        <strain evidence="2 3">AC230</strain>
    </source>
</reference>
<protein>
    <submittedName>
        <fullName evidence="2">Uncharacterized protein</fullName>
    </submittedName>
</protein>
<evidence type="ECO:0000313" key="2">
    <source>
        <dbReference type="EMBL" id="RDG37964.1"/>
    </source>
</evidence>